<dbReference type="InterPro" id="IPR018713">
    <property type="entry name" value="MPAB/Lcp_cat_dom"/>
</dbReference>
<dbReference type="RefSeq" id="WP_309561869.1">
    <property type="nucleotide sequence ID" value="NZ_JAVJIU010000003.1"/>
</dbReference>
<gene>
    <name evidence="2" type="ORF">RE431_10175</name>
</gene>
<evidence type="ECO:0000313" key="3">
    <source>
        <dbReference type="Proteomes" id="UP001257234"/>
    </source>
</evidence>
<organism evidence="2 3">
    <name type="scientific">Christiangramia sediminicola</name>
    <dbReference type="NCBI Taxonomy" id="3073267"/>
    <lineage>
        <taxon>Bacteria</taxon>
        <taxon>Pseudomonadati</taxon>
        <taxon>Bacteroidota</taxon>
        <taxon>Flavobacteriia</taxon>
        <taxon>Flavobacteriales</taxon>
        <taxon>Flavobacteriaceae</taxon>
        <taxon>Christiangramia</taxon>
    </lineage>
</organism>
<evidence type="ECO:0000259" key="1">
    <source>
        <dbReference type="Pfam" id="PF09995"/>
    </source>
</evidence>
<dbReference type="Pfam" id="PF09995">
    <property type="entry name" value="MPAB_Lcp_cat"/>
    <property type="match status" value="1"/>
</dbReference>
<dbReference type="Proteomes" id="UP001257234">
    <property type="component" value="Unassembled WGS sequence"/>
</dbReference>
<comment type="caution">
    <text evidence="2">The sequence shown here is derived from an EMBL/GenBank/DDBJ whole genome shotgun (WGS) entry which is preliminary data.</text>
</comment>
<dbReference type="EC" id="1.-.-.-" evidence="2"/>
<name>A0ABU1ERI4_9FLAO</name>
<feature type="domain" description="ER-bound oxygenase mpaB/mpaB'/Rubber oxygenase catalytic" evidence="1">
    <location>
        <begin position="48"/>
        <end position="211"/>
    </location>
</feature>
<evidence type="ECO:0000313" key="2">
    <source>
        <dbReference type="EMBL" id="MDR5591003.1"/>
    </source>
</evidence>
<keyword evidence="2" id="KW-0560">Oxidoreductase</keyword>
<dbReference type="EMBL" id="JAVJIU010000003">
    <property type="protein sequence ID" value="MDR5591003.1"/>
    <property type="molecule type" value="Genomic_DNA"/>
</dbReference>
<protein>
    <submittedName>
        <fullName evidence="2">Oxygenase MpaB family protein</fullName>
        <ecNumber evidence="2">1.-.-.-</ecNumber>
    </submittedName>
</protein>
<reference evidence="3" key="1">
    <citation type="submission" date="2023-07" db="EMBL/GenBank/DDBJ databases">
        <title>Christiangramia sp. SM2212., a novel bacterium of the family Flavobacteriaceae isolated from the sea sediment.</title>
        <authorList>
            <person name="Wang J."/>
            <person name="Zhang X."/>
        </authorList>
    </citation>
    <scope>NUCLEOTIDE SEQUENCE [LARGE SCALE GENOMIC DNA]</scope>
    <source>
        <strain evidence="3">SM2212</strain>
    </source>
</reference>
<sequence length="256" mass="30149">MQTENFVKEDSIVREIWGKSDTILFIFAGASAEFALNKTVDWLYYTGKLPQDPLGRLFSTVSYAREIVFAKKESAIKAIQRINHIHGSVENNRGMNIPDWAYRDVLFMLIDYSIRAYELLERPLSIPEKKEVFQVFWEVGTRMNVRDLPVSYDSYAKMRNLHLEQHLFNGDYTQDLYKQYRKHLGMLRYRMLMETQIIICPKHVRQLLGLRRFSILSPVITGYKLSRFIHLDLLIKSLILPPNYKEEIRSLDYSAA</sequence>
<dbReference type="GO" id="GO:0016491">
    <property type="term" value="F:oxidoreductase activity"/>
    <property type="evidence" value="ECO:0007669"/>
    <property type="project" value="UniProtKB-KW"/>
</dbReference>
<proteinExistence type="predicted"/>
<keyword evidence="3" id="KW-1185">Reference proteome</keyword>
<accession>A0ABU1ERI4</accession>